<feature type="region of interest" description="Disordered" evidence="1">
    <location>
        <begin position="446"/>
        <end position="490"/>
    </location>
</feature>
<keyword evidence="2" id="KW-0472">Membrane</keyword>
<feature type="transmembrane region" description="Helical" evidence="2">
    <location>
        <begin position="82"/>
        <end position="108"/>
    </location>
</feature>
<feature type="transmembrane region" description="Helical" evidence="2">
    <location>
        <begin position="58"/>
        <end position="76"/>
    </location>
</feature>
<keyword evidence="3" id="KW-0732">Signal</keyword>
<protein>
    <submittedName>
        <fullName evidence="4">Putative sodium-coupled neutral amino acid transporter 10</fullName>
    </submittedName>
</protein>
<dbReference type="Proteomes" id="UP000037510">
    <property type="component" value="Unassembled WGS sequence"/>
</dbReference>
<evidence type="ECO:0000313" key="4">
    <source>
        <dbReference type="EMBL" id="KOB69418.1"/>
    </source>
</evidence>
<proteinExistence type="predicted"/>
<dbReference type="EMBL" id="JTDY01003520">
    <property type="protein sequence ID" value="KOB69418.1"/>
    <property type="molecule type" value="Genomic_DNA"/>
</dbReference>
<accession>A0A0L7L1N5</accession>
<feature type="compositionally biased region" description="Basic and acidic residues" evidence="1">
    <location>
        <begin position="446"/>
        <end position="456"/>
    </location>
</feature>
<name>A0A0L7L1N5_OPEBR</name>
<feature type="signal peptide" evidence="3">
    <location>
        <begin position="1"/>
        <end position="22"/>
    </location>
</feature>
<evidence type="ECO:0000256" key="1">
    <source>
        <dbReference type="SAM" id="MobiDB-lite"/>
    </source>
</evidence>
<dbReference type="AlphaFoldDB" id="A0A0L7L1N5"/>
<evidence type="ECO:0000256" key="3">
    <source>
        <dbReference type="SAM" id="SignalP"/>
    </source>
</evidence>
<evidence type="ECO:0000256" key="2">
    <source>
        <dbReference type="SAM" id="Phobius"/>
    </source>
</evidence>
<feature type="compositionally biased region" description="Basic and acidic residues" evidence="1">
    <location>
        <begin position="335"/>
        <end position="346"/>
    </location>
</feature>
<feature type="region of interest" description="Disordered" evidence="1">
    <location>
        <begin position="509"/>
        <end position="542"/>
    </location>
</feature>
<reference evidence="4 5" key="1">
    <citation type="journal article" date="2015" name="Genome Biol. Evol.">
        <title>The genome of winter moth (Operophtera brumata) provides a genomic perspective on sexual dimorphism and phenology.</title>
        <authorList>
            <person name="Derks M.F."/>
            <person name="Smit S."/>
            <person name="Salis L."/>
            <person name="Schijlen E."/>
            <person name="Bossers A."/>
            <person name="Mateman C."/>
            <person name="Pijl A.S."/>
            <person name="de Ridder D."/>
            <person name="Groenen M.A."/>
            <person name="Visser M.E."/>
            <person name="Megens H.J."/>
        </authorList>
    </citation>
    <scope>NUCLEOTIDE SEQUENCE [LARGE SCALE GENOMIC DNA]</scope>
    <source>
        <strain evidence="4">WM2013NL</strain>
        <tissue evidence="4">Head and thorax</tissue>
    </source>
</reference>
<dbReference type="STRING" id="104452.A0A0L7L1N5"/>
<feature type="compositionally biased region" description="Basic and acidic residues" evidence="1">
    <location>
        <begin position="530"/>
        <end position="541"/>
    </location>
</feature>
<keyword evidence="5" id="KW-1185">Reference proteome</keyword>
<feature type="compositionally biased region" description="Basic and acidic residues" evidence="1">
    <location>
        <begin position="205"/>
        <end position="249"/>
    </location>
</feature>
<comment type="caution">
    <text evidence="4">The sequence shown here is derived from an EMBL/GenBank/DDBJ whole genome shotgun (WGS) entry which is preliminary data.</text>
</comment>
<evidence type="ECO:0000313" key="5">
    <source>
        <dbReference type="Proteomes" id="UP000037510"/>
    </source>
</evidence>
<feature type="region of interest" description="Disordered" evidence="1">
    <location>
        <begin position="162"/>
        <end position="249"/>
    </location>
</feature>
<sequence length="661" mass="73789">MASDVIKLGFVMSLAFSAFVTARQYNKPFDPGEHIPLHHGGHRGRRLVRQPPDPGHRAGAGAVNIVAAALCVSLLIPDIKLVLGLVGSTIGVLVCVVFPTACFVNVTFKNTNERVLAKAVLVLGLIIMVLGTYANLEAATEHKLDKYDGRAITKERIDKIPNINELPKRDPAKLEAHKPSNTVVKDSEVQPPNPVPPESNSNEIKSPDSRNNMDKINNDKLTNDVLLPEKVKEDEAADKVSESHPKNLKSKLEEVKLANGDTDNKIREKSDVKVNEEIKNEKINLKQLQLIETMKQHGEEQKELMQEQKEIMAEIIKNKEEEKPKIVPSAAPKIEPSDVQKADKEQQLTDTLKQHGLEQKDIINEIIKTKNEFEQNKKVDSNEAKKIAVESIKQIASMAIKSIGSVTEKPLAIDVDKKAERLEQLTNDAVQQIAQKAVETIEAIKDIKENPDDISKKAAVNKANLKPDSKPLQVIEPDQNNDEANKPSPQIVVEYVNKKPNSDIKTNEEIAQPEIKNVENSQPNLNKHFHSPDEPKSYKEGEDAEVNENKLNQNIPIPLAMKGLEAAKKKLEVNPENKENIDASRNAVRQKREVVDCTKTTSLDPADWKICKSLLSRKFDKPNDILPKVDLNDALSIMPLHAMQHIGRSLKNYDDKEVERD</sequence>
<feature type="compositionally biased region" description="Basic and acidic residues" evidence="1">
    <location>
        <begin position="166"/>
        <end position="178"/>
    </location>
</feature>
<feature type="transmembrane region" description="Helical" evidence="2">
    <location>
        <begin position="115"/>
        <end position="136"/>
    </location>
</feature>
<keyword evidence="2" id="KW-0812">Transmembrane</keyword>
<gene>
    <name evidence="4" type="ORF">OBRU01_17239</name>
</gene>
<feature type="region of interest" description="Disordered" evidence="1">
    <location>
        <begin position="320"/>
        <end position="346"/>
    </location>
</feature>
<keyword evidence="2" id="KW-1133">Transmembrane helix</keyword>
<organism evidence="4 5">
    <name type="scientific">Operophtera brumata</name>
    <name type="common">Winter moth</name>
    <name type="synonym">Phalaena brumata</name>
    <dbReference type="NCBI Taxonomy" id="104452"/>
    <lineage>
        <taxon>Eukaryota</taxon>
        <taxon>Metazoa</taxon>
        <taxon>Ecdysozoa</taxon>
        <taxon>Arthropoda</taxon>
        <taxon>Hexapoda</taxon>
        <taxon>Insecta</taxon>
        <taxon>Pterygota</taxon>
        <taxon>Neoptera</taxon>
        <taxon>Endopterygota</taxon>
        <taxon>Lepidoptera</taxon>
        <taxon>Glossata</taxon>
        <taxon>Ditrysia</taxon>
        <taxon>Geometroidea</taxon>
        <taxon>Geometridae</taxon>
        <taxon>Larentiinae</taxon>
        <taxon>Operophtera</taxon>
    </lineage>
</organism>
<feature type="chain" id="PRO_5005572961" evidence="3">
    <location>
        <begin position="23"/>
        <end position="661"/>
    </location>
</feature>